<evidence type="ECO:0000313" key="2">
    <source>
        <dbReference type="EMBL" id="MCR6097996.1"/>
    </source>
</evidence>
<dbReference type="Gene3D" id="3.10.180.10">
    <property type="entry name" value="2,3-Dihydroxybiphenyl 1,2-Dioxygenase, domain 1"/>
    <property type="match status" value="1"/>
</dbReference>
<name>A0A9Q4G011_SALAG</name>
<evidence type="ECO:0000259" key="1">
    <source>
        <dbReference type="Pfam" id="PF06983"/>
    </source>
</evidence>
<keyword evidence="3" id="KW-1185">Reference proteome</keyword>
<accession>A0A9Q4G011</accession>
<evidence type="ECO:0000313" key="3">
    <source>
        <dbReference type="Proteomes" id="UP001057753"/>
    </source>
</evidence>
<proteinExistence type="predicted"/>
<dbReference type="SUPFAM" id="SSF54593">
    <property type="entry name" value="Glyoxalase/Bleomycin resistance protein/Dihydroxybiphenyl dioxygenase"/>
    <property type="match status" value="1"/>
</dbReference>
<dbReference type="EMBL" id="JABXYM010000001">
    <property type="protein sequence ID" value="MCR6097996.1"/>
    <property type="molecule type" value="Genomic_DNA"/>
</dbReference>
<dbReference type="AlphaFoldDB" id="A0A9Q4G011"/>
<protein>
    <submittedName>
        <fullName evidence="2">VOC family protein</fullName>
    </submittedName>
</protein>
<dbReference type="InterPro" id="IPR029068">
    <property type="entry name" value="Glyas_Bleomycin-R_OHBP_Dase"/>
</dbReference>
<organism evidence="2 3">
    <name type="scientific">Salipaludibacillus agaradhaerens</name>
    <name type="common">Bacillus agaradhaerens</name>
    <dbReference type="NCBI Taxonomy" id="76935"/>
    <lineage>
        <taxon>Bacteria</taxon>
        <taxon>Bacillati</taxon>
        <taxon>Bacillota</taxon>
        <taxon>Bacilli</taxon>
        <taxon>Bacillales</taxon>
        <taxon>Bacillaceae</taxon>
    </lineage>
</organism>
<dbReference type="PANTHER" id="PTHR33990">
    <property type="entry name" value="PROTEIN YJDN-RELATED"/>
    <property type="match status" value="1"/>
</dbReference>
<sequence length="143" mass="15476">MILGINPYLICNGNAKEVVSFYEKALAAEVLGVMTFGDLPDDAGMPVPSDAKERVMHAHLKIGESDLMLSDNFPGQPHIVGTNVTVAINVDAPVKAEEVYSSLIDGGKDIMPMQATQFSPAYGQLIDKYGVTWHISTQVPEDR</sequence>
<dbReference type="RefSeq" id="WP_257822373.1">
    <property type="nucleotide sequence ID" value="NZ_JABXYM010000001.1"/>
</dbReference>
<dbReference type="Pfam" id="PF06983">
    <property type="entry name" value="3-dmu-9_3-mt"/>
    <property type="match status" value="1"/>
</dbReference>
<reference evidence="2" key="1">
    <citation type="submission" date="2020-06" db="EMBL/GenBank/DDBJ databases">
        <title>Insight into the genomes of haloalkaliphilic bacilli from Kenyan soda lakes.</title>
        <authorList>
            <person name="Mwirichia R."/>
            <person name="Villamizar G.C."/>
            <person name="Poehlein A."/>
            <person name="Mugweru J."/>
            <person name="Kipnyargis A."/>
            <person name="Kiplimo D."/>
            <person name="Orwa P."/>
            <person name="Daniel R."/>
        </authorList>
    </citation>
    <scope>NUCLEOTIDE SEQUENCE</scope>
    <source>
        <strain evidence="2">B1096_S55</strain>
    </source>
</reference>
<feature type="domain" description="PhnB-like" evidence="1">
    <location>
        <begin position="5"/>
        <end position="135"/>
    </location>
</feature>
<gene>
    <name evidence="2" type="ORF">HXA33_15770</name>
</gene>
<dbReference type="CDD" id="cd06588">
    <property type="entry name" value="PhnB_like"/>
    <property type="match status" value="1"/>
</dbReference>
<dbReference type="InterPro" id="IPR028973">
    <property type="entry name" value="PhnB-like"/>
</dbReference>
<dbReference type="Proteomes" id="UP001057753">
    <property type="component" value="Unassembled WGS sequence"/>
</dbReference>
<dbReference type="PANTHER" id="PTHR33990:SF1">
    <property type="entry name" value="PROTEIN YJDN"/>
    <property type="match status" value="1"/>
</dbReference>
<comment type="caution">
    <text evidence="2">The sequence shown here is derived from an EMBL/GenBank/DDBJ whole genome shotgun (WGS) entry which is preliminary data.</text>
</comment>